<keyword evidence="3" id="KW-1185">Reference proteome</keyword>
<keyword evidence="1" id="KW-1133">Transmembrane helix</keyword>
<reference evidence="2 3" key="1">
    <citation type="submission" date="2018-12" db="EMBL/GenBank/DDBJ databases">
        <authorList>
            <consortium name="Pathogen Informatics"/>
        </authorList>
    </citation>
    <scope>NUCLEOTIDE SEQUENCE [LARGE SCALE GENOMIC DNA]</scope>
    <source>
        <strain evidence="2 3">NCTC12967</strain>
    </source>
</reference>
<keyword evidence="1" id="KW-0472">Membrane</keyword>
<dbReference type="Proteomes" id="UP000273044">
    <property type="component" value="Chromosome"/>
</dbReference>
<dbReference type="EMBL" id="LR134406">
    <property type="protein sequence ID" value="VEH68825.1"/>
    <property type="molecule type" value="Genomic_DNA"/>
</dbReference>
<evidence type="ECO:0000313" key="3">
    <source>
        <dbReference type="Proteomes" id="UP000273044"/>
    </source>
</evidence>
<evidence type="ECO:0000313" key="2">
    <source>
        <dbReference type="EMBL" id="VEH68825.1"/>
    </source>
</evidence>
<name>A0A3N4DMR8_9ACTN</name>
<feature type="transmembrane region" description="Helical" evidence="1">
    <location>
        <begin position="63"/>
        <end position="88"/>
    </location>
</feature>
<protein>
    <submittedName>
        <fullName evidence="2">Uncharacterized protein</fullName>
    </submittedName>
</protein>
<feature type="transmembrane region" description="Helical" evidence="1">
    <location>
        <begin position="21"/>
        <end position="51"/>
    </location>
</feature>
<organism evidence="2 3">
    <name type="scientific">Arachnia propionica</name>
    <dbReference type="NCBI Taxonomy" id="1750"/>
    <lineage>
        <taxon>Bacteria</taxon>
        <taxon>Bacillati</taxon>
        <taxon>Actinomycetota</taxon>
        <taxon>Actinomycetes</taxon>
        <taxon>Propionibacteriales</taxon>
        <taxon>Propionibacteriaceae</taxon>
        <taxon>Arachnia</taxon>
    </lineage>
</organism>
<proteinExistence type="predicted"/>
<dbReference type="AlphaFoldDB" id="A0A3N4DMR8"/>
<evidence type="ECO:0000256" key="1">
    <source>
        <dbReference type="SAM" id="Phobius"/>
    </source>
</evidence>
<gene>
    <name evidence="2" type="ORF">NCTC12967_00085</name>
</gene>
<sequence length="90" mass="9737">MAQQDKVTEQSTRGLSSLTRVWIVLALSVVALIPALPISLGLSLVALVLVLQTRRDVPHRRRGLLAVLIWIGIQLVVTAAGIASWLSFQA</sequence>
<keyword evidence="1" id="KW-0812">Transmembrane</keyword>
<accession>A0A3N4DMR8</accession>